<dbReference type="GO" id="GO:0002020">
    <property type="term" value="F:protease binding"/>
    <property type="evidence" value="ECO:0007669"/>
    <property type="project" value="TreeGrafter"/>
</dbReference>
<evidence type="ECO:0000256" key="4">
    <source>
        <dbReference type="PIRSR" id="PIRSR601820-1"/>
    </source>
</evidence>
<dbReference type="PROSITE" id="PS50189">
    <property type="entry name" value="NTR"/>
    <property type="match status" value="1"/>
</dbReference>
<dbReference type="GO" id="GO:0051045">
    <property type="term" value="P:negative regulation of membrane protein ectodomain proteolysis"/>
    <property type="evidence" value="ECO:0007669"/>
    <property type="project" value="TreeGrafter"/>
</dbReference>
<dbReference type="OrthoDB" id="6041373at2759"/>
<dbReference type="SUPFAM" id="SSF50242">
    <property type="entry name" value="TIMP-like"/>
    <property type="match status" value="1"/>
</dbReference>
<keyword evidence="2" id="KW-0964">Secreted</keyword>
<feature type="domain" description="NTR" evidence="7">
    <location>
        <begin position="66"/>
        <end position="182"/>
    </location>
</feature>
<keyword evidence="4" id="KW-0862">Zinc</keyword>
<protein>
    <submittedName>
        <fullName evidence="8">Metalloproteinase inhibitor 4</fullName>
    </submittedName>
</protein>
<name>A0A2B4T0J2_STYPI</name>
<feature type="region of interest" description="Disordered" evidence="6">
    <location>
        <begin position="1"/>
        <end position="24"/>
    </location>
</feature>
<organism evidence="8 9">
    <name type="scientific">Stylophora pistillata</name>
    <name type="common">Smooth cauliflower coral</name>
    <dbReference type="NCBI Taxonomy" id="50429"/>
    <lineage>
        <taxon>Eukaryota</taxon>
        <taxon>Metazoa</taxon>
        <taxon>Cnidaria</taxon>
        <taxon>Anthozoa</taxon>
        <taxon>Hexacorallia</taxon>
        <taxon>Scleractinia</taxon>
        <taxon>Astrocoeniina</taxon>
        <taxon>Pocilloporidae</taxon>
        <taxon>Stylophora</taxon>
    </lineage>
</organism>
<evidence type="ECO:0000256" key="3">
    <source>
        <dbReference type="ARBA" id="ARBA00023157"/>
    </source>
</evidence>
<comment type="caution">
    <text evidence="8">The sequence shown here is derived from an EMBL/GenBank/DDBJ whole genome shotgun (WGS) entry which is preliminary data.</text>
</comment>
<gene>
    <name evidence="8" type="primary">TIMP4</name>
    <name evidence="8" type="ORF">AWC38_SpisGene854</name>
</gene>
<feature type="disulfide bond" evidence="5">
    <location>
        <begin position="66"/>
        <end position="138"/>
    </location>
</feature>
<dbReference type="InterPro" id="IPR008993">
    <property type="entry name" value="TIMP-like_OB-fold"/>
</dbReference>
<dbReference type="GO" id="GO:0008191">
    <property type="term" value="F:metalloendopeptidase inhibitor activity"/>
    <property type="evidence" value="ECO:0007669"/>
    <property type="project" value="InterPro"/>
</dbReference>
<dbReference type="AlphaFoldDB" id="A0A2B4T0J2"/>
<evidence type="ECO:0000313" key="8">
    <source>
        <dbReference type="EMBL" id="PFX34322.1"/>
    </source>
</evidence>
<dbReference type="InterPro" id="IPR001820">
    <property type="entry name" value="TIMP"/>
</dbReference>
<dbReference type="GO" id="GO:0046872">
    <property type="term" value="F:metal ion binding"/>
    <property type="evidence" value="ECO:0007669"/>
    <property type="project" value="UniProtKB-KW"/>
</dbReference>
<dbReference type="SMART" id="SM00206">
    <property type="entry name" value="NTR"/>
    <property type="match status" value="1"/>
</dbReference>
<sequence>MNDKTGVANARQARMHEHTMSEGVEWKREQTTTQTEQDNFSRTVIMASILHYMTLLLCAVALSEGCSCRPTSPPAQEICIADFGIKGKVLLKHQPQITDTAYPSGLVTYRVKVLKTFKGSAKVNGFVNVTTPATDNLCGVKLEPNETYVLVGRKHLQIGLCDWHKPWKHDMEKQIQDAQKKCD</sequence>
<accession>A0A2B4T0J2</accession>
<reference evidence="9" key="1">
    <citation type="journal article" date="2017" name="bioRxiv">
        <title>Comparative analysis of the genomes of Stylophora pistillata and Acropora digitifera provides evidence for extensive differences between species of corals.</title>
        <authorList>
            <person name="Voolstra C.R."/>
            <person name="Li Y."/>
            <person name="Liew Y.J."/>
            <person name="Baumgarten S."/>
            <person name="Zoccola D."/>
            <person name="Flot J.-F."/>
            <person name="Tambutte S."/>
            <person name="Allemand D."/>
            <person name="Aranda M."/>
        </authorList>
    </citation>
    <scope>NUCLEOTIDE SEQUENCE [LARGE SCALE GENOMIC DNA]</scope>
</reference>
<dbReference type="GO" id="GO:0005615">
    <property type="term" value="C:extracellular space"/>
    <property type="evidence" value="ECO:0007669"/>
    <property type="project" value="TreeGrafter"/>
</dbReference>
<evidence type="ECO:0000259" key="7">
    <source>
        <dbReference type="PROSITE" id="PS50189"/>
    </source>
</evidence>
<evidence type="ECO:0000256" key="6">
    <source>
        <dbReference type="SAM" id="MobiDB-lite"/>
    </source>
</evidence>
<evidence type="ECO:0000256" key="1">
    <source>
        <dbReference type="ARBA" id="ARBA00004613"/>
    </source>
</evidence>
<feature type="binding site" evidence="4">
    <location>
        <position position="66"/>
    </location>
    <ligand>
        <name>Zn(2+)</name>
        <dbReference type="ChEBI" id="CHEBI:29105"/>
        <note>ligand shared with metalloproteinase partner</note>
    </ligand>
</feature>
<dbReference type="Gene3D" id="2.40.50.120">
    <property type="match status" value="1"/>
</dbReference>
<comment type="subcellular location">
    <subcellularLocation>
        <location evidence="1">Secreted</location>
    </subcellularLocation>
</comment>
<proteinExistence type="predicted"/>
<feature type="compositionally biased region" description="Basic and acidic residues" evidence="6">
    <location>
        <begin position="14"/>
        <end position="24"/>
    </location>
</feature>
<keyword evidence="3 5" id="KW-1015">Disulfide bond</keyword>
<dbReference type="EMBL" id="LSMT01000005">
    <property type="protein sequence ID" value="PFX34322.1"/>
    <property type="molecule type" value="Genomic_DNA"/>
</dbReference>
<evidence type="ECO:0000256" key="2">
    <source>
        <dbReference type="ARBA" id="ARBA00022525"/>
    </source>
</evidence>
<feature type="disulfide bond" evidence="5">
    <location>
        <begin position="68"/>
        <end position="161"/>
    </location>
</feature>
<keyword evidence="4" id="KW-0479">Metal-binding</keyword>
<keyword evidence="9" id="KW-1185">Reference proteome</keyword>
<dbReference type="PANTHER" id="PTHR11844:SF33">
    <property type="entry name" value="TISSUE INHIBITOR OF METALLOPROTEINASE"/>
    <property type="match status" value="1"/>
</dbReference>
<evidence type="ECO:0000313" key="9">
    <source>
        <dbReference type="Proteomes" id="UP000225706"/>
    </source>
</evidence>
<dbReference type="PANTHER" id="PTHR11844">
    <property type="entry name" value="METALLOPROTEASE INHIBITOR"/>
    <property type="match status" value="1"/>
</dbReference>
<dbReference type="GO" id="GO:0031012">
    <property type="term" value="C:extracellular matrix"/>
    <property type="evidence" value="ECO:0007669"/>
    <property type="project" value="TreeGrafter"/>
</dbReference>
<evidence type="ECO:0000256" key="5">
    <source>
        <dbReference type="PIRSR" id="PIRSR601820-3"/>
    </source>
</evidence>
<dbReference type="InterPro" id="IPR001134">
    <property type="entry name" value="Netrin_domain"/>
</dbReference>
<dbReference type="Pfam" id="PF00965">
    <property type="entry name" value="TIMP"/>
    <property type="match status" value="1"/>
</dbReference>
<dbReference type="Proteomes" id="UP000225706">
    <property type="component" value="Unassembled WGS sequence"/>
</dbReference>